<dbReference type="InterPro" id="IPR039425">
    <property type="entry name" value="RNA_pol_sigma-70-like"/>
</dbReference>
<proteinExistence type="inferred from homology"/>
<dbReference type="AlphaFoldDB" id="A0A0L0QQQ8"/>
<keyword evidence="3" id="KW-0731">Sigma factor</keyword>
<evidence type="ECO:0000313" key="8">
    <source>
        <dbReference type="EMBL" id="KNE20932.1"/>
    </source>
</evidence>
<dbReference type="Pfam" id="PF04542">
    <property type="entry name" value="Sigma70_r2"/>
    <property type="match status" value="1"/>
</dbReference>
<dbReference type="GO" id="GO:0006352">
    <property type="term" value="P:DNA-templated transcription initiation"/>
    <property type="evidence" value="ECO:0007669"/>
    <property type="project" value="InterPro"/>
</dbReference>
<keyword evidence="5" id="KW-0804">Transcription</keyword>
<dbReference type="SUPFAM" id="SSF88659">
    <property type="entry name" value="Sigma3 and sigma4 domains of RNA polymerase sigma factors"/>
    <property type="match status" value="1"/>
</dbReference>
<dbReference type="InterPro" id="IPR007627">
    <property type="entry name" value="RNA_pol_sigma70_r2"/>
</dbReference>
<accession>A0A0L0QQQ8</accession>
<feature type="domain" description="RNA polymerase sigma-70 region 2" evidence="6">
    <location>
        <begin position="19"/>
        <end position="85"/>
    </location>
</feature>
<evidence type="ECO:0000256" key="3">
    <source>
        <dbReference type="ARBA" id="ARBA00023082"/>
    </source>
</evidence>
<dbReference type="Gene3D" id="1.10.1740.10">
    <property type="match status" value="1"/>
</dbReference>
<dbReference type="NCBIfam" id="TIGR02937">
    <property type="entry name" value="sigma70-ECF"/>
    <property type="match status" value="1"/>
</dbReference>
<keyword evidence="2" id="KW-0805">Transcription regulation</keyword>
<dbReference type="Gene3D" id="1.10.10.10">
    <property type="entry name" value="Winged helix-like DNA-binding domain superfamily/Winged helix DNA-binding domain"/>
    <property type="match status" value="1"/>
</dbReference>
<dbReference type="OrthoDB" id="9782703at2"/>
<sequence length="173" mass="20592">MNQLVKKAQKGDEKAYIILFKKYEEDIYRMAYMYVRNQEDALDIVQETAYKSFDQIKTLKQPEYFKSWLIRIAINTAINQLRKKKNIVHLRPDHIDIMCANEHDVPLQMTLKELIEGLNENEKSVLLLKFYADYTINRISGILDMPIGTVKTILYRSLEKLRKQLNKEDIYEQ</sequence>
<dbReference type="InterPro" id="IPR013325">
    <property type="entry name" value="RNA_pol_sigma_r2"/>
</dbReference>
<gene>
    <name evidence="8" type="ORF">AFK71_14720</name>
</gene>
<evidence type="ECO:0000256" key="4">
    <source>
        <dbReference type="ARBA" id="ARBA00023125"/>
    </source>
</evidence>
<organism evidence="8 9">
    <name type="scientific">Virgibacillus pantothenticus</name>
    <dbReference type="NCBI Taxonomy" id="1473"/>
    <lineage>
        <taxon>Bacteria</taxon>
        <taxon>Bacillati</taxon>
        <taxon>Bacillota</taxon>
        <taxon>Bacilli</taxon>
        <taxon>Bacillales</taxon>
        <taxon>Bacillaceae</taxon>
        <taxon>Virgibacillus</taxon>
    </lineage>
</organism>
<reference evidence="9" key="1">
    <citation type="submission" date="2015-07" db="EMBL/GenBank/DDBJ databases">
        <title>Fjat-10053 dsm26.</title>
        <authorList>
            <person name="Liu B."/>
            <person name="Wang J."/>
            <person name="Zhu Y."/>
            <person name="Liu G."/>
            <person name="Chen Q."/>
            <person name="Chen Z."/>
            <person name="Lan J."/>
            <person name="Che J."/>
            <person name="Ge C."/>
            <person name="Shi H."/>
            <person name="Pan Z."/>
            <person name="Liu X."/>
        </authorList>
    </citation>
    <scope>NUCLEOTIDE SEQUENCE [LARGE SCALE GENOMIC DNA]</scope>
    <source>
        <strain evidence="9">DSM 26</strain>
    </source>
</reference>
<comment type="similarity">
    <text evidence="1">Belongs to the sigma-70 factor family. ECF subfamily.</text>
</comment>
<evidence type="ECO:0000256" key="1">
    <source>
        <dbReference type="ARBA" id="ARBA00010641"/>
    </source>
</evidence>
<evidence type="ECO:0000259" key="6">
    <source>
        <dbReference type="Pfam" id="PF04542"/>
    </source>
</evidence>
<dbReference type="GO" id="GO:0016987">
    <property type="term" value="F:sigma factor activity"/>
    <property type="evidence" value="ECO:0007669"/>
    <property type="project" value="UniProtKB-KW"/>
</dbReference>
<dbReference type="SUPFAM" id="SSF88946">
    <property type="entry name" value="Sigma2 domain of RNA polymerase sigma factors"/>
    <property type="match status" value="1"/>
</dbReference>
<dbReference type="PANTHER" id="PTHR43133:SF51">
    <property type="entry name" value="RNA POLYMERASE SIGMA FACTOR"/>
    <property type="match status" value="1"/>
</dbReference>
<keyword evidence="4" id="KW-0238">DNA-binding</keyword>
<evidence type="ECO:0000256" key="5">
    <source>
        <dbReference type="ARBA" id="ARBA00023163"/>
    </source>
</evidence>
<feature type="domain" description="RNA polymerase sigma-70 region 4" evidence="7">
    <location>
        <begin position="115"/>
        <end position="163"/>
    </location>
</feature>
<dbReference type="CDD" id="cd06171">
    <property type="entry name" value="Sigma70_r4"/>
    <property type="match status" value="1"/>
</dbReference>
<evidence type="ECO:0000313" key="9">
    <source>
        <dbReference type="Proteomes" id="UP000036780"/>
    </source>
</evidence>
<dbReference type="PATRIC" id="fig|1473.5.peg.1587"/>
<dbReference type="EMBL" id="LGTO01000007">
    <property type="protein sequence ID" value="KNE20932.1"/>
    <property type="molecule type" value="Genomic_DNA"/>
</dbReference>
<dbReference type="InterPro" id="IPR014284">
    <property type="entry name" value="RNA_pol_sigma-70_dom"/>
</dbReference>
<dbReference type="Pfam" id="PF04545">
    <property type="entry name" value="Sigma70_r4"/>
    <property type="match status" value="1"/>
</dbReference>
<dbReference type="GO" id="GO:0003677">
    <property type="term" value="F:DNA binding"/>
    <property type="evidence" value="ECO:0007669"/>
    <property type="project" value="UniProtKB-KW"/>
</dbReference>
<evidence type="ECO:0000259" key="7">
    <source>
        <dbReference type="Pfam" id="PF04545"/>
    </source>
</evidence>
<dbReference type="InterPro" id="IPR007630">
    <property type="entry name" value="RNA_pol_sigma70_r4"/>
</dbReference>
<dbReference type="PANTHER" id="PTHR43133">
    <property type="entry name" value="RNA POLYMERASE ECF-TYPE SIGMA FACTO"/>
    <property type="match status" value="1"/>
</dbReference>
<name>A0A0L0QQQ8_VIRPA</name>
<keyword evidence="9" id="KW-1185">Reference proteome</keyword>
<protein>
    <submittedName>
        <fullName evidence="8">RNA polymerase</fullName>
    </submittedName>
</protein>
<dbReference type="Proteomes" id="UP000036780">
    <property type="component" value="Unassembled WGS sequence"/>
</dbReference>
<comment type="caution">
    <text evidence="8">The sequence shown here is derived from an EMBL/GenBank/DDBJ whole genome shotgun (WGS) entry which is preliminary data.</text>
</comment>
<evidence type="ECO:0000256" key="2">
    <source>
        <dbReference type="ARBA" id="ARBA00023015"/>
    </source>
</evidence>
<dbReference type="InterPro" id="IPR036388">
    <property type="entry name" value="WH-like_DNA-bd_sf"/>
</dbReference>
<dbReference type="InterPro" id="IPR013324">
    <property type="entry name" value="RNA_pol_sigma_r3/r4-like"/>
</dbReference>